<sequence length="96" mass="10187">MSPRMSFDPALISETASNLRSAADGIQAHLAQLESEASRLQSAWSGEAMEAYRTAQQKWTAGLRALNGIVADASRAGQASSDRYAAAQSTVEGIWS</sequence>
<evidence type="ECO:0000313" key="4">
    <source>
        <dbReference type="Proteomes" id="UP001263371"/>
    </source>
</evidence>
<protein>
    <recommendedName>
        <fullName evidence="1">ESAT-6-like protein</fullName>
    </recommendedName>
</protein>
<dbReference type="Gene3D" id="1.10.287.1060">
    <property type="entry name" value="ESAT-6-like"/>
    <property type="match status" value="1"/>
</dbReference>
<dbReference type="InterPro" id="IPR036689">
    <property type="entry name" value="ESAT-6-like_sf"/>
</dbReference>
<dbReference type="NCBIfam" id="TIGR03930">
    <property type="entry name" value="WXG100_ESAT6"/>
    <property type="match status" value="1"/>
</dbReference>
<gene>
    <name evidence="3" type="ORF">RWH45_07040</name>
</gene>
<dbReference type="RefSeq" id="WP_315994166.1">
    <property type="nucleotide sequence ID" value="NZ_JAWDIS010000001.1"/>
</dbReference>
<evidence type="ECO:0000256" key="2">
    <source>
        <dbReference type="SAM" id="Coils"/>
    </source>
</evidence>
<comment type="caution">
    <text evidence="3">The sequence shown here is derived from an EMBL/GenBank/DDBJ whole genome shotgun (WGS) entry which is preliminary data.</text>
</comment>
<reference evidence="3 4" key="1">
    <citation type="submission" date="2023-09" db="EMBL/GenBank/DDBJ databases">
        <title>Microbacterium fusihabitans sp. nov., Microbacterium phycihabitans sp. nov., and Microbacterium cervinum sp. nov., isolated from dried seaweeds of beach.</title>
        <authorList>
            <person name="Lee S.D."/>
        </authorList>
    </citation>
    <scope>NUCLEOTIDE SEQUENCE [LARGE SCALE GENOMIC DNA]</scope>
    <source>
        <strain evidence="3 4">KSW4-17</strain>
    </source>
</reference>
<evidence type="ECO:0000313" key="3">
    <source>
        <dbReference type="EMBL" id="MDU0366964.1"/>
    </source>
</evidence>
<dbReference type="SUPFAM" id="SSF140453">
    <property type="entry name" value="EsxAB dimer-like"/>
    <property type="match status" value="1"/>
</dbReference>
<dbReference type="EMBL" id="JAWDIS010000001">
    <property type="protein sequence ID" value="MDU0366964.1"/>
    <property type="molecule type" value="Genomic_DNA"/>
</dbReference>
<keyword evidence="4" id="KW-1185">Reference proteome</keyword>
<proteinExistence type="inferred from homology"/>
<keyword evidence="2" id="KW-0175">Coiled coil</keyword>
<dbReference type="Proteomes" id="UP001263371">
    <property type="component" value="Unassembled WGS sequence"/>
</dbReference>
<dbReference type="InterPro" id="IPR010310">
    <property type="entry name" value="T7SS_ESAT-6-like"/>
</dbReference>
<organism evidence="3 4">
    <name type="scientific">Microbacterium galbum</name>
    <dbReference type="NCBI Taxonomy" id="3075994"/>
    <lineage>
        <taxon>Bacteria</taxon>
        <taxon>Bacillati</taxon>
        <taxon>Actinomycetota</taxon>
        <taxon>Actinomycetes</taxon>
        <taxon>Micrococcales</taxon>
        <taxon>Microbacteriaceae</taxon>
        <taxon>Microbacterium</taxon>
    </lineage>
</organism>
<name>A0ABU3T6F8_9MICO</name>
<feature type="coiled-coil region" evidence="2">
    <location>
        <begin position="16"/>
        <end position="43"/>
    </location>
</feature>
<comment type="similarity">
    <text evidence="1">Belongs to the WXG100 family.</text>
</comment>
<dbReference type="Pfam" id="PF06013">
    <property type="entry name" value="WXG100"/>
    <property type="match status" value="1"/>
</dbReference>
<accession>A0ABU3T6F8</accession>
<evidence type="ECO:0000256" key="1">
    <source>
        <dbReference type="RuleBase" id="RU362001"/>
    </source>
</evidence>